<evidence type="ECO:0000313" key="1">
    <source>
        <dbReference type="EMBL" id="MBD2869358.1"/>
    </source>
</evidence>
<organism evidence="1 2">
    <name type="scientific">Paenibacillus arenilitoris</name>
    <dbReference type="NCBI Taxonomy" id="2772299"/>
    <lineage>
        <taxon>Bacteria</taxon>
        <taxon>Bacillati</taxon>
        <taxon>Bacillota</taxon>
        <taxon>Bacilli</taxon>
        <taxon>Bacillales</taxon>
        <taxon>Paenibacillaceae</taxon>
        <taxon>Paenibacillus</taxon>
    </lineage>
</organism>
<dbReference type="SUPFAM" id="SSF141571">
    <property type="entry name" value="Pentapeptide repeat-like"/>
    <property type="match status" value="1"/>
</dbReference>
<dbReference type="EMBL" id="JACXIY010000014">
    <property type="protein sequence ID" value="MBD2869358.1"/>
    <property type="molecule type" value="Genomic_DNA"/>
</dbReference>
<proteinExistence type="predicted"/>
<name>A0A927H699_9BACL</name>
<sequence length="218" mass="23960">MSGNKVKIEPPKIPESLTEATVSDNEWADGQEISDVIFQESGVHNQSAYKLYLDRAVFRNVAFRGTSLRKAELTDVRFENCDLSNIDLTELVLHRAVFQNCKLLGMDLTGSTLRNVRFTQCSADYAVLRFANAKAVVFDNCSLAKADMSNMTLSQFFLKQSNIDGAQFSQTKLAGIDLSSCEFNGIGATLEDLRRSIISPGQASVFAANFGLIVKPGE</sequence>
<dbReference type="Gene3D" id="2.160.20.80">
    <property type="entry name" value="E3 ubiquitin-protein ligase SopA"/>
    <property type="match status" value="1"/>
</dbReference>
<dbReference type="AlphaFoldDB" id="A0A927H699"/>
<dbReference type="Pfam" id="PF13599">
    <property type="entry name" value="Pentapeptide_4"/>
    <property type="match status" value="1"/>
</dbReference>
<evidence type="ECO:0000313" key="2">
    <source>
        <dbReference type="Proteomes" id="UP000632125"/>
    </source>
</evidence>
<accession>A0A927H699</accession>
<dbReference type="PANTHER" id="PTHR42999:SF1">
    <property type="entry name" value="PENTAPEPTIDE REPEAT-CONTAINING PROTEIN"/>
    <property type="match status" value="1"/>
</dbReference>
<dbReference type="Proteomes" id="UP000632125">
    <property type="component" value="Unassembled WGS sequence"/>
</dbReference>
<comment type="caution">
    <text evidence="1">The sequence shown here is derived from an EMBL/GenBank/DDBJ whole genome shotgun (WGS) entry which is preliminary data.</text>
</comment>
<dbReference type="InterPro" id="IPR001646">
    <property type="entry name" value="5peptide_repeat"/>
</dbReference>
<keyword evidence="2" id="KW-1185">Reference proteome</keyword>
<dbReference type="InterPro" id="IPR052949">
    <property type="entry name" value="PA_immunity-related"/>
</dbReference>
<dbReference type="RefSeq" id="WP_190861381.1">
    <property type="nucleotide sequence ID" value="NZ_JACXIY010000014.1"/>
</dbReference>
<gene>
    <name evidence="1" type="ORF">IDH41_12285</name>
</gene>
<dbReference type="PANTHER" id="PTHR42999">
    <property type="entry name" value="ANTIBIOTIC RESISTANCE PROTEIN MCBG"/>
    <property type="match status" value="1"/>
</dbReference>
<reference evidence="1" key="1">
    <citation type="submission" date="2020-09" db="EMBL/GenBank/DDBJ databases">
        <title>A novel bacterium of genus Paenibacillus, isolated from South China Sea.</title>
        <authorList>
            <person name="Huang H."/>
            <person name="Mo K."/>
            <person name="Hu Y."/>
        </authorList>
    </citation>
    <scope>NUCLEOTIDE SEQUENCE</scope>
    <source>
        <strain evidence="1">IB182493</strain>
    </source>
</reference>
<protein>
    <submittedName>
        <fullName evidence="1">Pentapeptide repeat-containing protein</fullName>
    </submittedName>
</protein>